<evidence type="ECO:0000256" key="7">
    <source>
        <dbReference type="SAM" id="SignalP"/>
    </source>
</evidence>
<evidence type="ECO:0000256" key="5">
    <source>
        <dbReference type="ARBA" id="ARBA00022906"/>
    </source>
</evidence>
<protein>
    <recommendedName>
        <fullName evidence="2">High-affinity zinc uptake system protein ZnuA</fullName>
    </recommendedName>
</protein>
<organism evidence="8 9">
    <name type="scientific">Thioalkalivibrio paradoxus ARh 1</name>
    <dbReference type="NCBI Taxonomy" id="713585"/>
    <lineage>
        <taxon>Bacteria</taxon>
        <taxon>Pseudomonadati</taxon>
        <taxon>Pseudomonadota</taxon>
        <taxon>Gammaproteobacteria</taxon>
        <taxon>Chromatiales</taxon>
        <taxon>Ectothiorhodospiraceae</taxon>
        <taxon>Thioalkalivibrio</taxon>
    </lineage>
</organism>
<feature type="compositionally biased region" description="Basic residues" evidence="6">
    <location>
        <begin position="134"/>
        <end position="161"/>
    </location>
</feature>
<keyword evidence="5" id="KW-0864">Zinc transport</keyword>
<dbReference type="STRING" id="713585.THITH_11385"/>
<feature type="chain" id="PRO_5004787641" description="High-affinity zinc uptake system protein ZnuA" evidence="7">
    <location>
        <begin position="26"/>
        <end position="395"/>
    </location>
</feature>
<name>W0DJI1_9GAMM</name>
<evidence type="ECO:0000256" key="6">
    <source>
        <dbReference type="SAM" id="MobiDB-lite"/>
    </source>
</evidence>
<dbReference type="Pfam" id="PF01297">
    <property type="entry name" value="ZnuA"/>
    <property type="match status" value="1"/>
</dbReference>
<evidence type="ECO:0000256" key="1">
    <source>
        <dbReference type="ARBA" id="ARBA00011028"/>
    </source>
</evidence>
<evidence type="ECO:0000256" key="2">
    <source>
        <dbReference type="ARBA" id="ARBA00015915"/>
    </source>
</evidence>
<dbReference type="RefSeq" id="WP_006748032.1">
    <property type="nucleotide sequence ID" value="NZ_CP007029.1"/>
</dbReference>
<feature type="compositionally biased region" description="Basic and acidic residues" evidence="6">
    <location>
        <begin position="212"/>
        <end position="221"/>
    </location>
</feature>
<dbReference type="Proteomes" id="UP000005289">
    <property type="component" value="Chromosome"/>
</dbReference>
<evidence type="ECO:0000313" key="9">
    <source>
        <dbReference type="Proteomes" id="UP000005289"/>
    </source>
</evidence>
<feature type="compositionally biased region" description="Basic and acidic residues" evidence="6">
    <location>
        <begin position="162"/>
        <end position="173"/>
    </location>
</feature>
<dbReference type="OrthoDB" id="9793396at2"/>
<dbReference type="Gene3D" id="3.40.50.1980">
    <property type="entry name" value="Nitrogenase molybdenum iron protein domain"/>
    <property type="match status" value="3"/>
</dbReference>
<feature type="compositionally biased region" description="Basic and acidic residues" evidence="6">
    <location>
        <begin position="187"/>
        <end position="198"/>
    </location>
</feature>
<evidence type="ECO:0000313" key="8">
    <source>
        <dbReference type="EMBL" id="AHE98749.1"/>
    </source>
</evidence>
<keyword evidence="4 7" id="KW-0732">Signal</keyword>
<keyword evidence="5" id="KW-0862">Zinc</keyword>
<dbReference type="AlphaFoldDB" id="W0DJI1"/>
<evidence type="ECO:0000256" key="3">
    <source>
        <dbReference type="ARBA" id="ARBA00022448"/>
    </source>
</evidence>
<feature type="compositionally biased region" description="Basic residues" evidence="6">
    <location>
        <begin position="199"/>
        <end position="211"/>
    </location>
</feature>
<dbReference type="HOGENOM" id="CLU_016838_1_2_6"/>
<sequence length="395" mass="43937">MQFGKFPAIGALLFATAFGTSTVQAETRTVVASILPVHSLVAALVDGVHDTEVLMPASASPHGYAMRPSEARRLQDADMVVWVGPDLETFLQRALAGSREGRKVVTLMEDLDLELLPTREGGVWEAHSHDHGHHDHGHHDHGHHDHGHHDHGHHDHGHHDHGHHDHGPHDHGHHDHGHHDHGHHDHGHHDHEHHDHGHHDHGHHDHGHHDHGHNDHGHHHGEMDAHIWLSPENARRIAIGMTDVLAGWDPANAQAFADNRDRLLDRIDALDTDLRAQLEPVRDRAFIVFHDAYQYFEHHYGLNAAGSITLDPAQAPGARRIQSLQNRLAEDDVVCLFTEPQFRPALAQMLVEGRPTRLGDLDPLGSELEPGPDAWFELMRGLADDLSGCLEAPAS</sequence>
<proteinExistence type="inferred from homology"/>
<keyword evidence="3" id="KW-0813">Transport</keyword>
<accession>W0DJI1</accession>
<feature type="compositionally biased region" description="Basic residues" evidence="6">
    <location>
        <begin position="174"/>
        <end position="186"/>
    </location>
</feature>
<keyword evidence="9" id="KW-1185">Reference proteome</keyword>
<dbReference type="PANTHER" id="PTHR42953:SF3">
    <property type="entry name" value="HIGH-AFFINITY ZINC UPTAKE SYSTEM PROTEIN ZNUA"/>
    <property type="match status" value="1"/>
</dbReference>
<dbReference type="GO" id="GO:0006829">
    <property type="term" value="P:zinc ion transport"/>
    <property type="evidence" value="ECO:0007669"/>
    <property type="project" value="UniProtKB-KW"/>
</dbReference>
<dbReference type="PANTHER" id="PTHR42953">
    <property type="entry name" value="HIGH-AFFINITY ZINC UPTAKE SYSTEM PROTEIN ZNUA-RELATED"/>
    <property type="match status" value="1"/>
</dbReference>
<dbReference type="InterPro" id="IPR050492">
    <property type="entry name" value="Bact_metal-bind_prot9"/>
</dbReference>
<dbReference type="InterPro" id="IPR006127">
    <property type="entry name" value="ZnuA-like"/>
</dbReference>
<evidence type="ECO:0000256" key="4">
    <source>
        <dbReference type="ARBA" id="ARBA00022729"/>
    </source>
</evidence>
<dbReference type="SUPFAM" id="SSF53807">
    <property type="entry name" value="Helical backbone' metal receptor"/>
    <property type="match status" value="1"/>
</dbReference>
<keyword evidence="5" id="KW-0406">Ion transport</keyword>
<comment type="similarity">
    <text evidence="1">Belongs to the bacterial solute-binding protein 9 family.</text>
</comment>
<gene>
    <name evidence="8" type="ORF">THITH_11385</name>
</gene>
<dbReference type="EMBL" id="CP007029">
    <property type="protein sequence ID" value="AHE98749.1"/>
    <property type="molecule type" value="Genomic_DNA"/>
</dbReference>
<reference evidence="8 9" key="1">
    <citation type="submission" date="2013-12" db="EMBL/GenBank/DDBJ databases">
        <authorList>
            <consortium name="DOE Joint Genome Institute"/>
            <person name="Muyzer G."/>
            <person name="Huntemann M."/>
            <person name="Han J."/>
            <person name="Chen A."/>
            <person name="Kyrpides N."/>
            <person name="Mavromatis K."/>
            <person name="Markowitz V."/>
            <person name="Palaniappan K."/>
            <person name="Ivanova N."/>
            <person name="Schaumberg A."/>
            <person name="Pati A."/>
            <person name="Liolios K."/>
            <person name="Nordberg H.P."/>
            <person name="Cantor M.N."/>
            <person name="Hua S.X."/>
            <person name="Woyke T."/>
        </authorList>
    </citation>
    <scope>NUCLEOTIDE SEQUENCE [LARGE SCALE GENOMIC DNA]</scope>
    <source>
        <strain evidence="8 9">ARh 1</strain>
    </source>
</reference>
<feature type="region of interest" description="Disordered" evidence="6">
    <location>
        <begin position="124"/>
        <end position="221"/>
    </location>
</feature>
<feature type="signal peptide" evidence="7">
    <location>
        <begin position="1"/>
        <end position="25"/>
    </location>
</feature>
<dbReference type="GO" id="GO:0046872">
    <property type="term" value="F:metal ion binding"/>
    <property type="evidence" value="ECO:0007669"/>
    <property type="project" value="InterPro"/>
</dbReference>
<dbReference type="KEGG" id="tti:THITH_11385"/>